<sequence length="93" mass="11139">MKIFYWERNGFYVWLKHLESQRFRTWSDCLDEAIELAIQALNSVPDGIDLWRNRPHQILTPRFVAWFGIVEGMNFMPQDLPDDPVLFKQLNRG</sequence>
<organism evidence="1 2">
    <name type="scientific">Pseudomonas pergaminensis</name>
    <dbReference type="NCBI Taxonomy" id="2853159"/>
    <lineage>
        <taxon>Bacteria</taxon>
        <taxon>Pseudomonadati</taxon>
        <taxon>Pseudomonadota</taxon>
        <taxon>Gammaproteobacteria</taxon>
        <taxon>Pseudomonadales</taxon>
        <taxon>Pseudomonadaceae</taxon>
        <taxon>Pseudomonas</taxon>
    </lineage>
</organism>
<protein>
    <submittedName>
        <fullName evidence="1">IS66 family insertion sequence element accessory protein TnpB</fullName>
    </submittedName>
</protein>
<name>A0ABW8QYP2_9PSED</name>
<dbReference type="EMBL" id="JBJHQF010000014">
    <property type="protein sequence ID" value="MFK9004747.1"/>
    <property type="molecule type" value="Genomic_DNA"/>
</dbReference>
<dbReference type="Proteomes" id="UP001623008">
    <property type="component" value="Unassembled WGS sequence"/>
</dbReference>
<evidence type="ECO:0000313" key="1">
    <source>
        <dbReference type="EMBL" id="MFK9004747.1"/>
    </source>
</evidence>
<reference evidence="1 2" key="1">
    <citation type="submission" date="2024-11" db="EMBL/GenBank/DDBJ databases">
        <authorList>
            <person name="Lucas J.A."/>
        </authorList>
    </citation>
    <scope>NUCLEOTIDE SEQUENCE [LARGE SCALE GENOMIC DNA]</scope>
    <source>
        <strain evidence="1 2">Z 7.15</strain>
    </source>
</reference>
<accession>A0ABW8QYP2</accession>
<gene>
    <name evidence="1" type="primary">tnpB</name>
    <name evidence="1" type="ORF">ACJEBJ_11480</name>
</gene>
<evidence type="ECO:0000313" key="2">
    <source>
        <dbReference type="Proteomes" id="UP001623008"/>
    </source>
</evidence>
<dbReference type="InterPro" id="IPR008878">
    <property type="entry name" value="Transposase_IS66_Orf2"/>
</dbReference>
<keyword evidence="2" id="KW-1185">Reference proteome</keyword>
<dbReference type="Pfam" id="PF05717">
    <property type="entry name" value="TnpB_IS66"/>
    <property type="match status" value="1"/>
</dbReference>
<proteinExistence type="predicted"/>
<dbReference type="RefSeq" id="WP_406597583.1">
    <property type="nucleotide sequence ID" value="NZ_JBJHQF010000014.1"/>
</dbReference>
<comment type="caution">
    <text evidence="1">The sequence shown here is derived from an EMBL/GenBank/DDBJ whole genome shotgun (WGS) entry which is preliminary data.</text>
</comment>